<evidence type="ECO:0000259" key="5">
    <source>
        <dbReference type="PROSITE" id="PS51294"/>
    </source>
</evidence>
<dbReference type="InterPro" id="IPR001005">
    <property type="entry name" value="SANT/Myb"/>
</dbReference>
<evidence type="ECO:0000256" key="1">
    <source>
        <dbReference type="ARBA" id="ARBA00004123"/>
    </source>
</evidence>
<protein>
    <submittedName>
        <fullName evidence="6">Uncharacterized protein</fullName>
    </submittedName>
</protein>
<dbReference type="eggNOG" id="ENOG502R44U">
    <property type="taxonomic scope" value="Eukaryota"/>
</dbReference>
<dbReference type="InterPro" id="IPR017930">
    <property type="entry name" value="Myb_dom"/>
</dbReference>
<sequence>MNEVKEESLVPPIEDETTEVEHLLEEPENDYFSVDGVFCSNEENAGKFLDSKDFHDEVEFSLRSTSCGLDSYITPEGGDALNLGGLEGFLDEVDDMEVLDSMDGPPIACEDYLLDMDLAQEVSALDVGLCDGLRLGNSSTDSHSPGYSGSSNGAIEMSESSDGNNPELNCNDDSSQGRIGPEDSNCLSRDSVKVDQLQNSPDCVVSLLSSRNKNNPAAESRLVACLTQKRQRKPTRRYIEESANMKSSHLRPEQKPFAVDSKKHVIFRTPDQLHNVESRELISVPVKDCPEETGIKTLPHPHLQGRRLKKRKPLLEDDSGEYSSASESEDDFVERRPKKGIDRRKHQRMWTLAEVTKLVDGISEYGAGKWTDIKRLFFATSAYRTPIDLRDKWRNLLRASQALKSHKGEAETETETNEKNAVRPLPKSLLHRVSELATIHPYPRSYNSRSRPVPTAKKGARLSSNGRNVRRRVCP</sequence>
<dbReference type="OrthoDB" id="608866at2759"/>
<dbReference type="SMART" id="SM00717">
    <property type="entry name" value="SANT"/>
    <property type="match status" value="1"/>
</dbReference>
<feature type="compositionally biased region" description="Basic and acidic residues" evidence="3">
    <location>
        <begin position="406"/>
        <end position="421"/>
    </location>
</feature>
<feature type="domain" description="Myb-like" evidence="4">
    <location>
        <begin position="342"/>
        <end position="397"/>
    </location>
</feature>
<dbReference type="SUPFAM" id="SSF46689">
    <property type="entry name" value="Homeodomain-like"/>
    <property type="match status" value="1"/>
</dbReference>
<feature type="compositionally biased region" description="Basic residues" evidence="3">
    <location>
        <begin position="336"/>
        <end position="345"/>
    </location>
</feature>
<organism evidence="6">
    <name type="scientific">Eucalyptus grandis</name>
    <name type="common">Flooded gum</name>
    <dbReference type="NCBI Taxonomy" id="71139"/>
    <lineage>
        <taxon>Eukaryota</taxon>
        <taxon>Viridiplantae</taxon>
        <taxon>Streptophyta</taxon>
        <taxon>Embryophyta</taxon>
        <taxon>Tracheophyta</taxon>
        <taxon>Spermatophyta</taxon>
        <taxon>Magnoliopsida</taxon>
        <taxon>eudicotyledons</taxon>
        <taxon>Gunneridae</taxon>
        <taxon>Pentapetalae</taxon>
        <taxon>rosids</taxon>
        <taxon>malvids</taxon>
        <taxon>Myrtales</taxon>
        <taxon>Myrtaceae</taxon>
        <taxon>Myrtoideae</taxon>
        <taxon>Eucalypteae</taxon>
        <taxon>Eucalyptus</taxon>
    </lineage>
</organism>
<dbReference type="PANTHER" id="PTHR47122:SF5">
    <property type="entry name" value="TRF-LIKE 8"/>
    <property type="match status" value="1"/>
</dbReference>
<dbReference type="Gene3D" id="1.10.246.220">
    <property type="match status" value="1"/>
</dbReference>
<dbReference type="PROSITE" id="PS50090">
    <property type="entry name" value="MYB_LIKE"/>
    <property type="match status" value="1"/>
</dbReference>
<evidence type="ECO:0000259" key="4">
    <source>
        <dbReference type="PROSITE" id="PS50090"/>
    </source>
</evidence>
<proteinExistence type="predicted"/>
<dbReference type="GO" id="GO:0005634">
    <property type="term" value="C:nucleus"/>
    <property type="evidence" value="ECO:0007669"/>
    <property type="project" value="UniProtKB-SubCell"/>
</dbReference>
<gene>
    <name evidence="6" type="ORF">EUGRSUZ_K01251</name>
</gene>
<keyword evidence="2" id="KW-0539">Nucleus</keyword>
<feature type="region of interest" description="Disordered" evidence="3">
    <location>
        <begin position="139"/>
        <end position="187"/>
    </location>
</feature>
<accession>A0A059A1C8</accession>
<dbReference type="AlphaFoldDB" id="A0A059A1C8"/>
<dbReference type="FunCoup" id="A0A059A1C8">
    <property type="interactions" value="64"/>
</dbReference>
<evidence type="ECO:0000256" key="2">
    <source>
        <dbReference type="ARBA" id="ARBA00023242"/>
    </source>
</evidence>
<dbReference type="PANTHER" id="PTHR47122">
    <property type="entry name" value="MYB-LIKE DNA-BINDING DOMAIN CONTAINING PROTEIN, EXPRESSED"/>
    <property type="match status" value="1"/>
</dbReference>
<feature type="compositionally biased region" description="Basic residues" evidence="3">
    <location>
        <begin position="303"/>
        <end position="312"/>
    </location>
</feature>
<evidence type="ECO:0000256" key="3">
    <source>
        <dbReference type="SAM" id="MobiDB-lite"/>
    </source>
</evidence>
<dbReference type="InParanoid" id="A0A059A1C8"/>
<dbReference type="EMBL" id="KK198763">
    <property type="protein sequence ID" value="KCW47476.1"/>
    <property type="molecule type" value="Genomic_DNA"/>
</dbReference>
<name>A0A059A1C8_EUCGR</name>
<feature type="region of interest" description="Disordered" evidence="3">
    <location>
        <begin position="291"/>
        <end position="345"/>
    </location>
</feature>
<dbReference type="KEGG" id="egr:104425075"/>
<dbReference type="SMR" id="A0A059A1C8"/>
<dbReference type="PROSITE" id="PS51294">
    <property type="entry name" value="HTH_MYB"/>
    <property type="match status" value="1"/>
</dbReference>
<dbReference type="Pfam" id="PF00249">
    <property type="entry name" value="Myb_DNA-binding"/>
    <property type="match status" value="1"/>
</dbReference>
<dbReference type="InterPro" id="IPR009057">
    <property type="entry name" value="Homeodomain-like_sf"/>
</dbReference>
<feature type="region of interest" description="Disordered" evidence="3">
    <location>
        <begin position="404"/>
        <end position="426"/>
    </location>
</feature>
<dbReference type="OMA" id="PRNDHVS"/>
<feature type="compositionally biased region" description="Polar residues" evidence="3">
    <location>
        <begin position="139"/>
        <end position="177"/>
    </location>
</feature>
<comment type="subcellular location">
    <subcellularLocation>
        <location evidence="1">Nucleus</location>
    </subcellularLocation>
</comment>
<evidence type="ECO:0000313" key="6">
    <source>
        <dbReference type="EMBL" id="KCW47476.1"/>
    </source>
</evidence>
<dbReference type="Gramene" id="KCW47476">
    <property type="protein sequence ID" value="KCW47476"/>
    <property type="gene ID" value="EUGRSUZ_K01251"/>
</dbReference>
<feature type="domain" description="HTH myb-type" evidence="5">
    <location>
        <begin position="342"/>
        <end position="401"/>
    </location>
</feature>
<dbReference type="CDD" id="cd11660">
    <property type="entry name" value="SANT_TRF"/>
    <property type="match status" value="1"/>
</dbReference>
<feature type="region of interest" description="Disordered" evidence="3">
    <location>
        <begin position="442"/>
        <end position="475"/>
    </location>
</feature>
<reference evidence="6" key="1">
    <citation type="submission" date="2013-07" db="EMBL/GenBank/DDBJ databases">
        <title>The genome of Eucalyptus grandis.</title>
        <authorList>
            <person name="Schmutz J."/>
            <person name="Hayes R."/>
            <person name="Myburg A."/>
            <person name="Tuskan G."/>
            <person name="Grattapaglia D."/>
            <person name="Rokhsar D.S."/>
        </authorList>
    </citation>
    <scope>NUCLEOTIDE SEQUENCE</scope>
    <source>
        <tissue evidence="6">Leaf extractions</tissue>
    </source>
</reference>